<dbReference type="SUPFAM" id="SSF53383">
    <property type="entry name" value="PLP-dependent transferases"/>
    <property type="match status" value="1"/>
</dbReference>
<evidence type="ECO:0000256" key="1">
    <source>
        <dbReference type="ARBA" id="ARBA00008954"/>
    </source>
</evidence>
<gene>
    <name evidence="7" type="ORF">SLA_2448</name>
</gene>
<dbReference type="InterPro" id="IPR015421">
    <property type="entry name" value="PyrdxlP-dep_Trfase_major"/>
</dbReference>
<dbReference type="GO" id="GO:0030170">
    <property type="term" value="F:pyridoxal phosphate binding"/>
    <property type="evidence" value="ECO:0007669"/>
    <property type="project" value="InterPro"/>
</dbReference>
<dbReference type="Proteomes" id="UP000217676">
    <property type="component" value="Chromosome"/>
</dbReference>
<evidence type="ECO:0000256" key="6">
    <source>
        <dbReference type="SAM" id="MobiDB-lite"/>
    </source>
</evidence>
<dbReference type="AlphaFoldDB" id="A0A160NYX4"/>
<sequence>MTADSLAPAPEALAATDRARLVHPFLPAAQDKRVVMVEGEGCRLRDAEGRTYLDATAGMWLCQVGHGRAEIAEAAAAQMRRLEYATTFWDFTHDRAVALADRLVRLSRNGQGAAERVHFTSGGSEGVEIALRMARNFHHRRGQTERTWILTRTGSYHGAGYASGEVSDFPCYTTGFGPHPGRVHRLTAPYPYAMGLDPEQITDLLVDELEAAVASIGAHRIAAMIGEPVQALGGMIAPPDDYWPRIAEVLRRHGILLVMDEVVTAFGRVGHWFAADRMGVRPDLTVLSKGLTSGYFPLGAVLMTGRVADVVTGDGGFPVGHTYSGHPTGCAVAMANLDIIEREDLLAAADRTGARLAAELATLRGLPSVGETRQYGLMAAVEIVRDSPTRDPLPEGTYALADEIRDRTGVLVRGGPRALTLAPPLVMSDAEVTEAVAGIAEVLSGFHRRAAAPGPGPHAGAHAGSVTTPRTETTPAAS</sequence>
<dbReference type="PIRSF" id="PIRSF000521">
    <property type="entry name" value="Transaminase_4ab_Lys_Orn"/>
    <property type="match status" value="1"/>
</dbReference>
<evidence type="ECO:0000256" key="3">
    <source>
        <dbReference type="ARBA" id="ARBA00022679"/>
    </source>
</evidence>
<evidence type="ECO:0000256" key="4">
    <source>
        <dbReference type="ARBA" id="ARBA00022898"/>
    </source>
</evidence>
<dbReference type="InterPro" id="IPR005814">
    <property type="entry name" value="Aminotrans_3"/>
</dbReference>
<keyword evidence="3 7" id="KW-0808">Transferase</keyword>
<accession>A0A160NYX4</accession>
<organism evidence="7 8">
    <name type="scientific">Streptomyces laurentii</name>
    <dbReference type="NCBI Taxonomy" id="39478"/>
    <lineage>
        <taxon>Bacteria</taxon>
        <taxon>Bacillati</taxon>
        <taxon>Actinomycetota</taxon>
        <taxon>Actinomycetes</taxon>
        <taxon>Kitasatosporales</taxon>
        <taxon>Streptomycetaceae</taxon>
        <taxon>Streptomyces</taxon>
    </lineage>
</organism>
<comment type="similarity">
    <text evidence="1 5">Belongs to the class-III pyridoxal-phosphate-dependent aminotransferase family.</text>
</comment>
<evidence type="ECO:0000256" key="5">
    <source>
        <dbReference type="RuleBase" id="RU003560"/>
    </source>
</evidence>
<evidence type="ECO:0000313" key="8">
    <source>
        <dbReference type="Proteomes" id="UP000217676"/>
    </source>
</evidence>
<protein>
    <submittedName>
        <fullName evidence="7">Aminotransferase class-III</fullName>
    </submittedName>
</protein>
<dbReference type="CDD" id="cd00610">
    <property type="entry name" value="OAT_like"/>
    <property type="match status" value="1"/>
</dbReference>
<keyword evidence="2 7" id="KW-0032">Aminotransferase</keyword>
<name>A0A160NYX4_STRLU</name>
<dbReference type="Pfam" id="PF00202">
    <property type="entry name" value="Aminotran_3"/>
    <property type="match status" value="1"/>
</dbReference>
<dbReference type="InterPro" id="IPR015422">
    <property type="entry name" value="PyrdxlP-dep_Trfase_small"/>
</dbReference>
<reference evidence="7 8" key="1">
    <citation type="journal article" date="2016" name="Genome Announc.">
        <title>Complete Genome Sequence of Thiostrepton-Producing Streptomyces laurentii ATCC 31255.</title>
        <authorList>
            <person name="Doi K."/>
            <person name="Fujino Y."/>
            <person name="Nagayoshi Y."/>
            <person name="Ohshima T."/>
            <person name="Ogata S."/>
        </authorList>
    </citation>
    <scope>NUCLEOTIDE SEQUENCE [LARGE SCALE GENOMIC DNA]</scope>
    <source>
        <strain evidence="7 8">ATCC 31255</strain>
    </source>
</reference>
<dbReference type="Gene3D" id="3.40.640.10">
    <property type="entry name" value="Type I PLP-dependent aspartate aminotransferase-like (Major domain)"/>
    <property type="match status" value="1"/>
</dbReference>
<dbReference type="PROSITE" id="PS00600">
    <property type="entry name" value="AA_TRANSFER_CLASS_3"/>
    <property type="match status" value="1"/>
</dbReference>
<feature type="region of interest" description="Disordered" evidence="6">
    <location>
        <begin position="450"/>
        <end position="478"/>
    </location>
</feature>
<dbReference type="KEGG" id="slau:SLA_2448"/>
<dbReference type="InterPro" id="IPR049704">
    <property type="entry name" value="Aminotrans_3_PPA_site"/>
</dbReference>
<feature type="compositionally biased region" description="Polar residues" evidence="6">
    <location>
        <begin position="465"/>
        <end position="478"/>
    </location>
</feature>
<dbReference type="PANTHER" id="PTHR43094">
    <property type="entry name" value="AMINOTRANSFERASE"/>
    <property type="match status" value="1"/>
</dbReference>
<dbReference type="Gene3D" id="3.90.1150.10">
    <property type="entry name" value="Aspartate Aminotransferase, domain 1"/>
    <property type="match status" value="1"/>
</dbReference>
<dbReference type="GO" id="GO:0008483">
    <property type="term" value="F:transaminase activity"/>
    <property type="evidence" value="ECO:0007669"/>
    <property type="project" value="UniProtKB-KW"/>
</dbReference>
<dbReference type="InterPro" id="IPR015424">
    <property type="entry name" value="PyrdxlP-dep_Trfase"/>
</dbReference>
<dbReference type="EMBL" id="AP017424">
    <property type="protein sequence ID" value="BAU83375.1"/>
    <property type="molecule type" value="Genomic_DNA"/>
</dbReference>
<keyword evidence="8" id="KW-1185">Reference proteome</keyword>
<dbReference type="FunFam" id="3.40.640.10:FF:000014">
    <property type="entry name" value="Adenosylmethionine-8-amino-7-oxononanoate aminotransferase, probable"/>
    <property type="match status" value="1"/>
</dbReference>
<keyword evidence="4 5" id="KW-0663">Pyridoxal phosphate</keyword>
<proteinExistence type="inferred from homology"/>
<evidence type="ECO:0000256" key="2">
    <source>
        <dbReference type="ARBA" id="ARBA00022576"/>
    </source>
</evidence>
<dbReference type="PANTHER" id="PTHR43094:SF1">
    <property type="entry name" value="AMINOTRANSFERASE CLASS-III"/>
    <property type="match status" value="1"/>
</dbReference>
<evidence type="ECO:0000313" key="7">
    <source>
        <dbReference type="EMBL" id="BAU83375.1"/>
    </source>
</evidence>